<comment type="similarity">
    <text evidence="1">Belongs to the Alfin family.</text>
</comment>
<comment type="subcellular location">
    <subcellularLocation>
        <location evidence="1">Nucleus</location>
    </subcellularLocation>
</comment>
<keyword evidence="1" id="KW-0862">Zinc</keyword>
<keyword evidence="1" id="KW-0479">Metal-binding</keyword>
<dbReference type="GO" id="GO:0006325">
    <property type="term" value="P:chromatin organization"/>
    <property type="evidence" value="ECO:0007669"/>
    <property type="project" value="UniProtKB-UniRule"/>
</dbReference>
<accession>A0A9K3N0R5</accession>
<comment type="caution">
    <text evidence="3">The sequence shown here is derived from an EMBL/GenBank/DDBJ whole genome shotgun (WGS) entry which is preliminary data.</text>
</comment>
<keyword evidence="4" id="KW-1185">Reference proteome</keyword>
<proteinExistence type="inferred from homology"/>
<evidence type="ECO:0000259" key="2">
    <source>
        <dbReference type="Pfam" id="PF12165"/>
    </source>
</evidence>
<dbReference type="GO" id="GO:0005634">
    <property type="term" value="C:nucleus"/>
    <property type="evidence" value="ECO:0007669"/>
    <property type="project" value="UniProtKB-SubCell"/>
</dbReference>
<dbReference type="GO" id="GO:0042393">
    <property type="term" value="F:histone binding"/>
    <property type="evidence" value="ECO:0007669"/>
    <property type="project" value="UniProtKB-UniRule"/>
</dbReference>
<dbReference type="PANTHER" id="PTHR12321:SF176">
    <property type="entry name" value="PHD FINGER PROTEIN ALFIN-LIKE"/>
    <property type="match status" value="1"/>
</dbReference>
<dbReference type="InterPro" id="IPR021998">
    <property type="entry name" value="Alfin_N"/>
</dbReference>
<evidence type="ECO:0000256" key="1">
    <source>
        <dbReference type="RuleBase" id="RU369089"/>
    </source>
</evidence>
<comment type="subunit">
    <text evidence="1">Interacts with H3K4me3 and to a lesser extent with H3K4me2.</text>
</comment>
<keyword evidence="1" id="KW-0539">Nucleus</keyword>
<gene>
    <name evidence="3" type="ORF">HanXRQr2_Chr11g0500461</name>
</gene>
<sequence length="108" mass="12633">MFVGLIQKQLCLYGHPDETWEVTRGINFARNKMSRDEWLYLVAAHSDLWLFYVAFFYASNLNANERLLLSLCHSLLVHTIFSFQMHDTTVTVHNDSCSRIVFLQDAFV</sequence>
<organism evidence="3 4">
    <name type="scientific">Helianthus annuus</name>
    <name type="common">Common sunflower</name>
    <dbReference type="NCBI Taxonomy" id="4232"/>
    <lineage>
        <taxon>Eukaryota</taxon>
        <taxon>Viridiplantae</taxon>
        <taxon>Streptophyta</taxon>
        <taxon>Embryophyta</taxon>
        <taxon>Tracheophyta</taxon>
        <taxon>Spermatophyta</taxon>
        <taxon>Magnoliopsida</taxon>
        <taxon>eudicotyledons</taxon>
        <taxon>Gunneridae</taxon>
        <taxon>Pentapetalae</taxon>
        <taxon>asterids</taxon>
        <taxon>campanulids</taxon>
        <taxon>Asterales</taxon>
        <taxon>Asteraceae</taxon>
        <taxon>Asteroideae</taxon>
        <taxon>Heliantheae alliance</taxon>
        <taxon>Heliantheae</taxon>
        <taxon>Helianthus</taxon>
    </lineage>
</organism>
<dbReference type="GO" id="GO:0008270">
    <property type="term" value="F:zinc ion binding"/>
    <property type="evidence" value="ECO:0007669"/>
    <property type="project" value="UniProtKB-KW"/>
</dbReference>
<reference evidence="3" key="2">
    <citation type="submission" date="2020-06" db="EMBL/GenBank/DDBJ databases">
        <title>Helianthus annuus Genome sequencing and assembly Release 2.</title>
        <authorList>
            <person name="Gouzy J."/>
            <person name="Langlade N."/>
            <person name="Munos S."/>
        </authorList>
    </citation>
    <scope>NUCLEOTIDE SEQUENCE</scope>
    <source>
        <tissue evidence="3">Leaves</tissue>
    </source>
</reference>
<keyword evidence="1" id="KW-0805">Transcription regulation</keyword>
<dbReference type="PANTHER" id="PTHR12321">
    <property type="entry name" value="CPG BINDING PROTEIN"/>
    <property type="match status" value="1"/>
</dbReference>
<dbReference type="Proteomes" id="UP000215914">
    <property type="component" value="Unassembled WGS sequence"/>
</dbReference>
<evidence type="ECO:0000313" key="4">
    <source>
        <dbReference type="Proteomes" id="UP000215914"/>
    </source>
</evidence>
<dbReference type="GO" id="GO:0006355">
    <property type="term" value="P:regulation of DNA-templated transcription"/>
    <property type="evidence" value="ECO:0007669"/>
    <property type="project" value="UniProtKB-UniRule"/>
</dbReference>
<keyword evidence="1" id="KW-0863">Zinc-finger</keyword>
<evidence type="ECO:0000313" key="3">
    <source>
        <dbReference type="EMBL" id="KAF5782809.1"/>
    </source>
</evidence>
<name>A0A9K3N0R5_HELAN</name>
<feature type="domain" description="Alfin N-terminal" evidence="2">
    <location>
        <begin position="8"/>
        <end position="69"/>
    </location>
</feature>
<dbReference type="AlphaFoldDB" id="A0A9K3N0R5"/>
<keyword evidence="1" id="KW-0804">Transcription</keyword>
<dbReference type="Pfam" id="PF12165">
    <property type="entry name" value="Alfin"/>
    <property type="match status" value="1"/>
</dbReference>
<reference evidence="3" key="1">
    <citation type="journal article" date="2017" name="Nature">
        <title>The sunflower genome provides insights into oil metabolism, flowering and Asterid evolution.</title>
        <authorList>
            <person name="Badouin H."/>
            <person name="Gouzy J."/>
            <person name="Grassa C.J."/>
            <person name="Murat F."/>
            <person name="Staton S.E."/>
            <person name="Cottret L."/>
            <person name="Lelandais-Briere C."/>
            <person name="Owens G.L."/>
            <person name="Carrere S."/>
            <person name="Mayjonade B."/>
            <person name="Legrand L."/>
            <person name="Gill N."/>
            <person name="Kane N.C."/>
            <person name="Bowers J.E."/>
            <person name="Hubner S."/>
            <person name="Bellec A."/>
            <person name="Berard A."/>
            <person name="Berges H."/>
            <person name="Blanchet N."/>
            <person name="Boniface M.C."/>
            <person name="Brunel D."/>
            <person name="Catrice O."/>
            <person name="Chaidir N."/>
            <person name="Claudel C."/>
            <person name="Donnadieu C."/>
            <person name="Faraut T."/>
            <person name="Fievet G."/>
            <person name="Helmstetter N."/>
            <person name="King M."/>
            <person name="Knapp S.J."/>
            <person name="Lai Z."/>
            <person name="Le Paslier M.C."/>
            <person name="Lippi Y."/>
            <person name="Lorenzon L."/>
            <person name="Mandel J.R."/>
            <person name="Marage G."/>
            <person name="Marchand G."/>
            <person name="Marquand E."/>
            <person name="Bret-Mestries E."/>
            <person name="Morien E."/>
            <person name="Nambeesan S."/>
            <person name="Nguyen T."/>
            <person name="Pegot-Espagnet P."/>
            <person name="Pouilly N."/>
            <person name="Raftis F."/>
            <person name="Sallet E."/>
            <person name="Schiex T."/>
            <person name="Thomas J."/>
            <person name="Vandecasteele C."/>
            <person name="Vares D."/>
            <person name="Vear F."/>
            <person name="Vautrin S."/>
            <person name="Crespi M."/>
            <person name="Mangin B."/>
            <person name="Burke J.M."/>
            <person name="Salse J."/>
            <person name="Munos S."/>
            <person name="Vincourt P."/>
            <person name="Rieseberg L.H."/>
            <person name="Langlade N.B."/>
        </authorList>
    </citation>
    <scope>NUCLEOTIDE SEQUENCE</scope>
    <source>
        <tissue evidence="3">Leaves</tissue>
    </source>
</reference>
<comment type="domain">
    <text evidence="1">The PHD-type zinc finger mediates the binding to H3K4me3.</text>
</comment>
<protein>
    <recommendedName>
        <fullName evidence="1">PHD finger protein ALFIN-LIKE</fullName>
    </recommendedName>
</protein>
<keyword evidence="1" id="KW-0156">Chromatin regulator</keyword>
<comment type="function">
    <text evidence="1">Histone-binding component that specifically recognizes H3 tails trimethylated on 'Lys-4' (H3K4me3), which mark transcription start sites of virtually all active genes.</text>
</comment>
<dbReference type="InterPro" id="IPR045104">
    <property type="entry name" value="Alfin"/>
</dbReference>
<dbReference type="Gramene" id="mRNA:HanXRQr2_Chr11g0500461">
    <property type="protein sequence ID" value="mRNA:HanXRQr2_Chr11g0500461"/>
    <property type="gene ID" value="HanXRQr2_Chr11g0500461"/>
</dbReference>
<dbReference type="EMBL" id="MNCJ02000326">
    <property type="protein sequence ID" value="KAF5782809.1"/>
    <property type="molecule type" value="Genomic_DNA"/>
</dbReference>